<dbReference type="Proteomes" id="UP000184080">
    <property type="component" value="Unassembled WGS sequence"/>
</dbReference>
<keyword evidence="1" id="KW-0472">Membrane</keyword>
<dbReference type="OrthoDB" id="9769481at2"/>
<sequence length="529" mass="58570">MSYTDRELLVATQIAYYDFDLDILERNNYSATLKELFKQDKSIEKKIQDSIDYAKLKGSALEVTRLEKAKELYNEIASGNSKYSNWVIKSVEDDNVNSGFYGCLIETGPDSAIVGFRGSESYDSTQIKNDWVNADLGLLNSTLTEQQSVAEKFMSDINKNYNYSNYAISGHSLGGNLSAHATINAPEEMRGKITQSLNYDGPGFSQEYLAEHSDKIAKMSGIMTHYQWSLVGSLLFQIPGEKYQSIRTNDIVYGKYDLSSLITKHDTSFVLFDENEKVVPGDIDNFARSISRLSTNIDSCPSWMGNSLIWGISHVMTMSTTEKVIGGIVLIGGLISFAATHPVVTVIGLVAVAALAVVGWINPDFFGKTLIPFLLDATSITIEAVRAVVNGIVDVVKEAISLVKLAGDLANRIIEGVAAKITGLIDWAKIGLKAMFKGGSFNQNIQVNTYKLRVYADRLASVNRRIRNLDRRLDYLYMKVGLENIPNLIKADALTGYSWKLNQCVNYLNNTAEDFDRTEGSLIGEIRGV</sequence>
<dbReference type="RefSeq" id="WP_073005881.1">
    <property type="nucleotide sequence ID" value="NZ_FQZO01000002.1"/>
</dbReference>
<dbReference type="AlphaFoldDB" id="A0A1M6FFY4"/>
<dbReference type="Pfam" id="PF11187">
    <property type="entry name" value="Mbeg1-like"/>
    <property type="match status" value="1"/>
</dbReference>
<dbReference type="Gene3D" id="3.40.50.1820">
    <property type="entry name" value="alpha/beta hydrolase"/>
    <property type="match status" value="1"/>
</dbReference>
<gene>
    <name evidence="2" type="ORF">SAMN05444401_1927</name>
</gene>
<keyword evidence="3" id="KW-1185">Reference proteome</keyword>
<evidence type="ECO:0008006" key="4">
    <source>
        <dbReference type="Google" id="ProtNLM"/>
    </source>
</evidence>
<dbReference type="STRING" id="1121298.SAMN05444401_1927"/>
<protein>
    <recommendedName>
        <fullName evidence="4">Lipase (Class 3)</fullName>
    </recommendedName>
</protein>
<dbReference type="SUPFAM" id="SSF53474">
    <property type="entry name" value="alpha/beta-Hydrolases"/>
    <property type="match status" value="1"/>
</dbReference>
<accession>A0A1M6FFY4</accession>
<keyword evidence="1" id="KW-0812">Transmembrane</keyword>
<dbReference type="InterPro" id="IPR024499">
    <property type="entry name" value="Mbeg1-like"/>
</dbReference>
<evidence type="ECO:0000313" key="2">
    <source>
        <dbReference type="EMBL" id="SHI96569.1"/>
    </source>
</evidence>
<name>A0A1M6FFY4_9CLOT</name>
<reference evidence="2 3" key="1">
    <citation type="submission" date="2016-11" db="EMBL/GenBank/DDBJ databases">
        <authorList>
            <person name="Jaros S."/>
            <person name="Januszkiewicz K."/>
            <person name="Wedrychowicz H."/>
        </authorList>
    </citation>
    <scope>NUCLEOTIDE SEQUENCE [LARGE SCALE GENOMIC DNA]</scope>
    <source>
        <strain evidence="2 3">DSM 21864</strain>
    </source>
</reference>
<evidence type="ECO:0000313" key="3">
    <source>
        <dbReference type="Proteomes" id="UP000184080"/>
    </source>
</evidence>
<proteinExistence type="predicted"/>
<keyword evidence="1" id="KW-1133">Transmembrane helix</keyword>
<feature type="transmembrane region" description="Helical" evidence="1">
    <location>
        <begin position="328"/>
        <end position="361"/>
    </location>
</feature>
<organism evidence="2 3">
    <name type="scientific">Clostridium amylolyticum</name>
    <dbReference type="NCBI Taxonomy" id="1121298"/>
    <lineage>
        <taxon>Bacteria</taxon>
        <taxon>Bacillati</taxon>
        <taxon>Bacillota</taxon>
        <taxon>Clostridia</taxon>
        <taxon>Eubacteriales</taxon>
        <taxon>Clostridiaceae</taxon>
        <taxon>Clostridium</taxon>
    </lineage>
</organism>
<dbReference type="InterPro" id="IPR029058">
    <property type="entry name" value="AB_hydrolase_fold"/>
</dbReference>
<dbReference type="EMBL" id="FQZO01000002">
    <property type="protein sequence ID" value="SHI96569.1"/>
    <property type="molecule type" value="Genomic_DNA"/>
</dbReference>
<evidence type="ECO:0000256" key="1">
    <source>
        <dbReference type="SAM" id="Phobius"/>
    </source>
</evidence>